<accession>A0A7R9A4C9</accession>
<name>A0A7R9A4C9_9CRUS</name>
<dbReference type="GO" id="GO:0051028">
    <property type="term" value="P:mRNA transport"/>
    <property type="evidence" value="ECO:0007669"/>
    <property type="project" value="TreeGrafter"/>
</dbReference>
<dbReference type="AlphaFoldDB" id="A0A7R9A4C9"/>
<evidence type="ECO:0000259" key="1">
    <source>
        <dbReference type="Pfam" id="PF18336"/>
    </source>
</evidence>
<dbReference type="GO" id="GO:0003730">
    <property type="term" value="F:mRNA 3'-UTR binding"/>
    <property type="evidence" value="ECO:0007669"/>
    <property type="project" value="TreeGrafter"/>
</dbReference>
<proteinExistence type="predicted"/>
<evidence type="ECO:0000313" key="2">
    <source>
        <dbReference type="EMBL" id="CAD7245789.1"/>
    </source>
</evidence>
<dbReference type="InterPro" id="IPR040148">
    <property type="entry name" value="FMR1"/>
</dbReference>
<dbReference type="EMBL" id="LR900470">
    <property type="protein sequence ID" value="CAD7245789.1"/>
    <property type="molecule type" value="Genomic_DNA"/>
</dbReference>
<sequence>MTLIFQAFVSDIFENEVAVAFENDWLPPARFPFSRVRLPPKDLPSKDIQYTEAQEVEVYSRANEQEAFGWWSVVIKVGFKLKFDSLFYALLIKGEFFVVDYVPGDGNSKEILPIDRLRPKNTNPPITKSTFVKFELSVPEDVRDFLRAPSVMQVLCSSPVLQLIKGEFFVVDYVPGDGNSKEILPIDRLRPKNTNPPITKSTFVKFELSVPEDVRDL</sequence>
<dbReference type="GO" id="GO:0010494">
    <property type="term" value="C:cytoplasmic stress granule"/>
    <property type="evidence" value="ECO:0007669"/>
    <property type="project" value="TreeGrafter"/>
</dbReference>
<dbReference type="GO" id="GO:0005634">
    <property type="term" value="C:nucleus"/>
    <property type="evidence" value="ECO:0007669"/>
    <property type="project" value="TreeGrafter"/>
</dbReference>
<evidence type="ECO:0000313" key="3">
    <source>
        <dbReference type="Proteomes" id="UP000677054"/>
    </source>
</evidence>
<dbReference type="EMBL" id="CAJPEV010000953">
    <property type="protein sequence ID" value="CAG0889738.1"/>
    <property type="molecule type" value="Genomic_DNA"/>
</dbReference>
<dbReference type="GO" id="GO:0048513">
    <property type="term" value="P:animal organ development"/>
    <property type="evidence" value="ECO:0007669"/>
    <property type="project" value="TreeGrafter"/>
</dbReference>
<dbReference type="GO" id="GO:0043488">
    <property type="term" value="P:regulation of mRNA stability"/>
    <property type="evidence" value="ECO:0007669"/>
    <property type="project" value="TreeGrafter"/>
</dbReference>
<dbReference type="OrthoDB" id="424249at2759"/>
<dbReference type="GO" id="GO:0099577">
    <property type="term" value="P:regulation of translation at presynapse, modulating synaptic transmission"/>
    <property type="evidence" value="ECO:0007669"/>
    <property type="project" value="TreeGrafter"/>
</dbReference>
<dbReference type="GO" id="GO:0045182">
    <property type="term" value="F:translation regulator activity"/>
    <property type="evidence" value="ECO:0007669"/>
    <property type="project" value="TreeGrafter"/>
</dbReference>
<dbReference type="PANTHER" id="PTHR10603:SF7">
    <property type="entry name" value="FRAGILE X MESSENGER RIBONUCLEOPROTEIN 1 HOMOLOG"/>
    <property type="match status" value="1"/>
</dbReference>
<protein>
    <recommendedName>
        <fullName evidence="1">Agenet-like domain-containing protein</fullName>
    </recommendedName>
</protein>
<dbReference type="InterPro" id="IPR041560">
    <property type="entry name" value="Tudor_FRM1"/>
</dbReference>
<dbReference type="PANTHER" id="PTHR10603">
    <property type="entry name" value="FRAGILE X MENTAL RETARDATION SYNDROME-RELATED PROTEIN"/>
    <property type="match status" value="1"/>
</dbReference>
<dbReference type="Proteomes" id="UP000677054">
    <property type="component" value="Unassembled WGS sequence"/>
</dbReference>
<dbReference type="GO" id="GO:0048170">
    <property type="term" value="P:positive regulation of long-term neuronal synaptic plasticity"/>
    <property type="evidence" value="ECO:0007669"/>
    <property type="project" value="TreeGrafter"/>
</dbReference>
<dbReference type="Gene3D" id="2.30.30.140">
    <property type="match status" value="3"/>
</dbReference>
<feature type="domain" description="Agenet-like" evidence="1">
    <location>
        <begin position="5"/>
        <end position="40"/>
    </location>
</feature>
<keyword evidence="3" id="KW-1185">Reference proteome</keyword>
<dbReference type="GO" id="GO:0045727">
    <property type="term" value="P:positive regulation of translation"/>
    <property type="evidence" value="ECO:0007669"/>
    <property type="project" value="TreeGrafter"/>
</dbReference>
<gene>
    <name evidence="2" type="ORF">DSTB1V02_LOCUS5655</name>
</gene>
<dbReference type="Pfam" id="PF18336">
    <property type="entry name" value="Tudor_FRX1"/>
    <property type="match status" value="1"/>
</dbReference>
<dbReference type="GO" id="GO:0043005">
    <property type="term" value="C:neuron projection"/>
    <property type="evidence" value="ECO:0007669"/>
    <property type="project" value="TreeGrafter"/>
</dbReference>
<reference evidence="2" key="1">
    <citation type="submission" date="2020-11" db="EMBL/GenBank/DDBJ databases">
        <authorList>
            <person name="Tran Van P."/>
        </authorList>
    </citation>
    <scope>NUCLEOTIDE SEQUENCE</scope>
</reference>
<dbReference type="GO" id="GO:0098793">
    <property type="term" value="C:presynapse"/>
    <property type="evidence" value="ECO:0007669"/>
    <property type="project" value="GOC"/>
</dbReference>
<organism evidence="2">
    <name type="scientific">Darwinula stevensoni</name>
    <dbReference type="NCBI Taxonomy" id="69355"/>
    <lineage>
        <taxon>Eukaryota</taxon>
        <taxon>Metazoa</taxon>
        <taxon>Ecdysozoa</taxon>
        <taxon>Arthropoda</taxon>
        <taxon>Crustacea</taxon>
        <taxon>Oligostraca</taxon>
        <taxon>Ostracoda</taxon>
        <taxon>Podocopa</taxon>
        <taxon>Podocopida</taxon>
        <taxon>Darwinulocopina</taxon>
        <taxon>Darwinuloidea</taxon>
        <taxon>Darwinulidae</taxon>
        <taxon>Darwinula</taxon>
    </lineage>
</organism>